<dbReference type="NCBIfam" id="TIGR00904">
    <property type="entry name" value="mreB"/>
    <property type="match status" value="1"/>
</dbReference>
<comment type="subcellular location">
    <subcellularLocation>
        <location evidence="6">Cytoplasm</location>
    </subcellularLocation>
    <text evidence="6">Membrane-associated.</text>
</comment>
<dbReference type="InterPro" id="IPR004753">
    <property type="entry name" value="MreB"/>
</dbReference>
<proteinExistence type="inferred from homology"/>
<evidence type="ECO:0000256" key="1">
    <source>
        <dbReference type="ARBA" id="ARBA00022490"/>
    </source>
</evidence>
<dbReference type="AlphaFoldDB" id="A0A7V2ZJE8"/>
<sequence>MGLFDFFSNDIAIDLGTANTLIYVKGKGIVLNEPSIVAFDKNTKRIIALGNKAKEMQGREHKEIKVTRPMRDGVIADFEIAEGMIRAFIKKVRGSGAMGSRRVVVAVPSGVTEVEKRAVRDSAEHAGAKEVHLIAEPMAAAIGIGIDVEAPVGNMIIDIGGGTTEIAVIALSGIVNEESIRIAGDEMNYAIMQFFKKNHNILIGERTAEAIKCEVGSAVPLKEEITIQVKGRDLVGGVPKTTEVSSVEIREALNEAVTQIVDAVRQTLERTPPELSADILDRGVMLTGGGALLKGLDERIRMETNLPVHVAEDPLTAVARGAGKVIENMNQYSKVLIRNRRY</sequence>
<dbReference type="GO" id="GO:0000902">
    <property type="term" value="P:cell morphogenesis"/>
    <property type="evidence" value="ECO:0007669"/>
    <property type="project" value="InterPro"/>
</dbReference>
<comment type="function">
    <text evidence="6">Forms membrane-associated dynamic filaments that are essential for cell shape determination. Acts by regulating cell wall synthesis and cell elongation, and thus cell shape. A feedback loop between cell geometry and MreB localization may maintain elongated cell shape by targeting cell wall growth to regions of negative cell wall curvature.</text>
</comment>
<feature type="binding site" evidence="6">
    <location>
        <begin position="209"/>
        <end position="212"/>
    </location>
    <ligand>
        <name>ATP</name>
        <dbReference type="ChEBI" id="CHEBI:30616"/>
    </ligand>
</feature>
<evidence type="ECO:0000256" key="3">
    <source>
        <dbReference type="ARBA" id="ARBA00022840"/>
    </source>
</evidence>
<keyword evidence="3 6" id="KW-0067">ATP-binding</keyword>
<evidence type="ECO:0000256" key="2">
    <source>
        <dbReference type="ARBA" id="ARBA00022741"/>
    </source>
</evidence>
<reference evidence="7" key="1">
    <citation type="journal article" date="2020" name="mSystems">
        <title>Genome- and Community-Level Interaction Insights into Carbon Utilization and Element Cycling Functions of Hydrothermarchaeota in Hydrothermal Sediment.</title>
        <authorList>
            <person name="Zhou Z."/>
            <person name="Liu Y."/>
            <person name="Xu W."/>
            <person name="Pan J."/>
            <person name="Luo Z.H."/>
            <person name="Li M."/>
        </authorList>
    </citation>
    <scope>NUCLEOTIDE SEQUENCE [LARGE SCALE GENOMIC DNA]</scope>
    <source>
        <strain evidence="7">SpSt-479</strain>
    </source>
</reference>
<keyword evidence="1 6" id="KW-0963">Cytoplasm</keyword>
<comment type="subunit">
    <text evidence="6">Forms polymers.</text>
</comment>
<dbReference type="HAMAP" id="MF_02207">
    <property type="entry name" value="MreB"/>
    <property type="match status" value="1"/>
</dbReference>
<feature type="binding site" evidence="6">
    <location>
        <begin position="161"/>
        <end position="163"/>
    </location>
    <ligand>
        <name>ATP</name>
        <dbReference type="ChEBI" id="CHEBI:30616"/>
    </ligand>
</feature>
<keyword evidence="2 6" id="KW-0547">Nucleotide-binding</keyword>
<dbReference type="Gene3D" id="3.30.420.40">
    <property type="match status" value="3"/>
</dbReference>
<dbReference type="NCBIfam" id="NF010539">
    <property type="entry name" value="PRK13927.1"/>
    <property type="match status" value="1"/>
</dbReference>
<feature type="binding site" evidence="6">
    <location>
        <begin position="289"/>
        <end position="292"/>
    </location>
    <ligand>
        <name>ATP</name>
        <dbReference type="ChEBI" id="CHEBI:30616"/>
    </ligand>
</feature>
<feature type="binding site" evidence="6">
    <location>
        <begin position="17"/>
        <end position="19"/>
    </location>
    <ligand>
        <name>ATP</name>
        <dbReference type="ChEBI" id="CHEBI:30616"/>
    </ligand>
</feature>
<dbReference type="PANTHER" id="PTHR42749">
    <property type="entry name" value="CELL SHAPE-DETERMINING PROTEIN MREB"/>
    <property type="match status" value="1"/>
</dbReference>
<keyword evidence="4 6" id="KW-0133">Cell shape</keyword>
<dbReference type="PANTHER" id="PTHR42749:SF1">
    <property type="entry name" value="CELL SHAPE-DETERMINING PROTEIN MREB"/>
    <property type="match status" value="1"/>
</dbReference>
<evidence type="ECO:0000313" key="7">
    <source>
        <dbReference type="EMBL" id="HFI91035.1"/>
    </source>
</evidence>
<dbReference type="CDD" id="cd10225">
    <property type="entry name" value="ASKHA_NBD_MreB-like"/>
    <property type="match status" value="1"/>
</dbReference>
<evidence type="ECO:0000256" key="6">
    <source>
        <dbReference type="HAMAP-Rule" id="MF_02207"/>
    </source>
</evidence>
<dbReference type="GO" id="GO:0005524">
    <property type="term" value="F:ATP binding"/>
    <property type="evidence" value="ECO:0007669"/>
    <property type="project" value="UniProtKB-KW"/>
</dbReference>
<accession>A0A7V2ZJE8</accession>
<evidence type="ECO:0000256" key="4">
    <source>
        <dbReference type="ARBA" id="ARBA00022960"/>
    </source>
</evidence>
<dbReference type="Pfam" id="PF06723">
    <property type="entry name" value="MreB_Mbl"/>
    <property type="match status" value="1"/>
</dbReference>
<dbReference type="GO" id="GO:0005737">
    <property type="term" value="C:cytoplasm"/>
    <property type="evidence" value="ECO:0007669"/>
    <property type="project" value="UniProtKB-SubCell"/>
</dbReference>
<gene>
    <name evidence="6" type="primary">mreB</name>
    <name evidence="7" type="ORF">ENS31_05800</name>
</gene>
<dbReference type="SUPFAM" id="SSF53067">
    <property type="entry name" value="Actin-like ATPase domain"/>
    <property type="match status" value="2"/>
</dbReference>
<dbReference type="InterPro" id="IPR043129">
    <property type="entry name" value="ATPase_NBD"/>
</dbReference>
<name>A0A7V2ZJE8_9BACT</name>
<protein>
    <recommendedName>
        <fullName evidence="6">Cell shape-determining protein MreB</fullName>
    </recommendedName>
</protein>
<dbReference type="EMBL" id="DSUJ01000008">
    <property type="protein sequence ID" value="HFI91035.1"/>
    <property type="molecule type" value="Genomic_DNA"/>
</dbReference>
<dbReference type="PRINTS" id="PR01652">
    <property type="entry name" value="SHAPEPROTEIN"/>
</dbReference>
<dbReference type="RefSeq" id="WP_304146377.1">
    <property type="nucleotide sequence ID" value="NZ_JAOAIE010000081.1"/>
</dbReference>
<dbReference type="GO" id="GO:0008360">
    <property type="term" value="P:regulation of cell shape"/>
    <property type="evidence" value="ECO:0007669"/>
    <property type="project" value="UniProtKB-UniRule"/>
</dbReference>
<dbReference type="InterPro" id="IPR056546">
    <property type="entry name" value="MreB_MamK-like"/>
</dbReference>
<comment type="similarity">
    <text evidence="5 6">Belongs to the FtsA/MreB family.</text>
</comment>
<evidence type="ECO:0000256" key="5">
    <source>
        <dbReference type="ARBA" id="ARBA00023458"/>
    </source>
</evidence>
<organism evidence="7">
    <name type="scientific">Ignavibacterium album</name>
    <dbReference type="NCBI Taxonomy" id="591197"/>
    <lineage>
        <taxon>Bacteria</taxon>
        <taxon>Pseudomonadati</taxon>
        <taxon>Ignavibacteriota</taxon>
        <taxon>Ignavibacteria</taxon>
        <taxon>Ignavibacteriales</taxon>
        <taxon>Ignavibacteriaceae</taxon>
        <taxon>Ignavibacterium</taxon>
    </lineage>
</organism>
<comment type="caution">
    <text evidence="7">The sequence shown here is derived from an EMBL/GenBank/DDBJ whole genome shotgun (WGS) entry which is preliminary data.</text>
</comment>